<dbReference type="AlphaFoldDB" id="A0AAW2XNJ8"/>
<name>A0AAW2XNJ8_9LAMI</name>
<organism evidence="1">
    <name type="scientific">Sesamum latifolium</name>
    <dbReference type="NCBI Taxonomy" id="2727402"/>
    <lineage>
        <taxon>Eukaryota</taxon>
        <taxon>Viridiplantae</taxon>
        <taxon>Streptophyta</taxon>
        <taxon>Embryophyta</taxon>
        <taxon>Tracheophyta</taxon>
        <taxon>Spermatophyta</taxon>
        <taxon>Magnoliopsida</taxon>
        <taxon>eudicotyledons</taxon>
        <taxon>Gunneridae</taxon>
        <taxon>Pentapetalae</taxon>
        <taxon>asterids</taxon>
        <taxon>lamiids</taxon>
        <taxon>Lamiales</taxon>
        <taxon>Pedaliaceae</taxon>
        <taxon>Sesamum</taxon>
    </lineage>
</organism>
<comment type="caution">
    <text evidence="1">The sequence shown here is derived from an EMBL/GenBank/DDBJ whole genome shotgun (WGS) entry which is preliminary data.</text>
</comment>
<proteinExistence type="predicted"/>
<reference evidence="1" key="2">
    <citation type="journal article" date="2024" name="Plant">
        <title>Genomic evolution and insights into agronomic trait innovations of Sesamum species.</title>
        <authorList>
            <person name="Miao H."/>
            <person name="Wang L."/>
            <person name="Qu L."/>
            <person name="Liu H."/>
            <person name="Sun Y."/>
            <person name="Le M."/>
            <person name="Wang Q."/>
            <person name="Wei S."/>
            <person name="Zheng Y."/>
            <person name="Lin W."/>
            <person name="Duan Y."/>
            <person name="Cao H."/>
            <person name="Xiong S."/>
            <person name="Wang X."/>
            <person name="Wei L."/>
            <person name="Li C."/>
            <person name="Ma Q."/>
            <person name="Ju M."/>
            <person name="Zhao R."/>
            <person name="Li G."/>
            <person name="Mu C."/>
            <person name="Tian Q."/>
            <person name="Mei H."/>
            <person name="Zhang T."/>
            <person name="Gao T."/>
            <person name="Zhang H."/>
        </authorList>
    </citation>
    <scope>NUCLEOTIDE SEQUENCE</scope>
    <source>
        <strain evidence="1">KEN1</strain>
    </source>
</reference>
<gene>
    <name evidence="1" type="ORF">Slati_0910500</name>
</gene>
<evidence type="ECO:0000313" key="1">
    <source>
        <dbReference type="EMBL" id="KAL0455713.1"/>
    </source>
</evidence>
<dbReference type="EMBL" id="JACGWN010000003">
    <property type="protein sequence ID" value="KAL0455713.1"/>
    <property type="molecule type" value="Genomic_DNA"/>
</dbReference>
<accession>A0AAW2XNJ8</accession>
<protein>
    <submittedName>
        <fullName evidence="1">Uncharacterized protein</fullName>
    </submittedName>
</protein>
<sequence length="55" mass="6450">MAALHDFKERWLAKFGDLSVTTELRPVSSRVLTPFRLLHAPIRYARRFPQLPTLE</sequence>
<reference evidence="1" key="1">
    <citation type="submission" date="2020-06" db="EMBL/GenBank/DDBJ databases">
        <authorList>
            <person name="Li T."/>
            <person name="Hu X."/>
            <person name="Zhang T."/>
            <person name="Song X."/>
            <person name="Zhang H."/>
            <person name="Dai N."/>
            <person name="Sheng W."/>
            <person name="Hou X."/>
            <person name="Wei L."/>
        </authorList>
    </citation>
    <scope>NUCLEOTIDE SEQUENCE</scope>
    <source>
        <strain evidence="1">KEN1</strain>
        <tissue evidence="1">Leaf</tissue>
    </source>
</reference>